<protein>
    <submittedName>
        <fullName evidence="1">Uncharacterized protein YjfI (DUF2170 family)</fullName>
    </submittedName>
</protein>
<dbReference type="Pfam" id="PF09938">
    <property type="entry name" value="DUF2170"/>
    <property type="match status" value="1"/>
</dbReference>
<accession>A0A4R6Z986</accession>
<dbReference type="RefSeq" id="WP_243745917.1">
    <property type="nucleotide sequence ID" value="NZ_SNZH01000001.1"/>
</dbReference>
<comment type="caution">
    <text evidence="1">The sequence shown here is derived from an EMBL/GenBank/DDBJ whole genome shotgun (WGS) entry which is preliminary data.</text>
</comment>
<evidence type="ECO:0000313" key="1">
    <source>
        <dbReference type="EMBL" id="TDR48461.1"/>
    </source>
</evidence>
<dbReference type="InterPro" id="IPR019231">
    <property type="entry name" value="DUF2170"/>
</dbReference>
<organism evidence="1 2">
    <name type="scientific">Tahibacter aquaticus</name>
    <dbReference type="NCBI Taxonomy" id="520092"/>
    <lineage>
        <taxon>Bacteria</taxon>
        <taxon>Pseudomonadati</taxon>
        <taxon>Pseudomonadota</taxon>
        <taxon>Gammaproteobacteria</taxon>
        <taxon>Lysobacterales</taxon>
        <taxon>Rhodanobacteraceae</taxon>
        <taxon>Tahibacter</taxon>
    </lineage>
</organism>
<dbReference type="AlphaFoldDB" id="A0A4R6Z986"/>
<name>A0A4R6Z986_9GAMM</name>
<gene>
    <name evidence="1" type="ORF">DFR29_10181</name>
</gene>
<reference evidence="1 2" key="1">
    <citation type="submission" date="2019-03" db="EMBL/GenBank/DDBJ databases">
        <title>Genomic Encyclopedia of Type Strains, Phase IV (KMG-IV): sequencing the most valuable type-strain genomes for metagenomic binning, comparative biology and taxonomic classification.</title>
        <authorList>
            <person name="Goeker M."/>
        </authorList>
    </citation>
    <scope>NUCLEOTIDE SEQUENCE [LARGE SCALE GENOMIC DNA]</scope>
    <source>
        <strain evidence="1 2">DSM 21667</strain>
    </source>
</reference>
<evidence type="ECO:0000313" key="2">
    <source>
        <dbReference type="Proteomes" id="UP000295293"/>
    </source>
</evidence>
<proteinExistence type="predicted"/>
<dbReference type="EMBL" id="SNZH01000001">
    <property type="protein sequence ID" value="TDR48461.1"/>
    <property type="molecule type" value="Genomic_DNA"/>
</dbReference>
<dbReference type="Proteomes" id="UP000295293">
    <property type="component" value="Unassembled WGS sequence"/>
</dbReference>
<keyword evidence="2" id="KW-1185">Reference proteome</keyword>
<sequence length="141" mass="15279">MNTPWTTESLYEALRSDSTADLEGVELNLVGGVDATVSIVMREQGDLAMQLAVSGEQIFVSSPLCLASQVKDRNAFNEACLRLNPINPLSNLGLQRVGDEDLYIVFGELSSRSPLQAVVEEIHVLADNTLQAAEAFADQLK</sequence>